<reference evidence="3 4" key="1">
    <citation type="submission" date="2019-10" db="EMBL/GenBank/DDBJ databases">
        <title>Thermopilla bonchosmolovskayae gen. nov., sp. nov., a moderately thermophilic Chloroflexi bacterium from a Chukotka hot spring (Arctic, Russia), representing a novel classis Thermopillaia, which include previously uncultivated lineage OLB14.</title>
        <authorList>
            <person name="Kochetkova T.V."/>
            <person name="Zayulina K.S."/>
            <person name="Zhigarkov V.S."/>
            <person name="Minaev N.V."/>
            <person name="Novikov A."/>
            <person name="Toshchakov S.V."/>
            <person name="Elcheninov A.G."/>
            <person name="Kublanov I.V."/>
        </authorList>
    </citation>
    <scope>NUCLEOTIDE SEQUENCE [LARGE SCALE GENOMIC DNA]</scope>
    <source>
        <strain evidence="3 4">3753O</strain>
    </source>
</reference>
<keyword evidence="4" id="KW-1185">Reference proteome</keyword>
<dbReference type="RefSeq" id="WP_158068038.1">
    <property type="nucleotide sequence ID" value="NZ_CP042829.1"/>
</dbReference>
<proteinExistence type="predicted"/>
<keyword evidence="2" id="KW-0732">Signal</keyword>
<gene>
    <name evidence="3" type="ORF">Tbon_12705</name>
</gene>
<sequence length="197" mass="19929">MRRLAPRLLLLLLIVTAAPAVPAGAAAPCIAVDPAAPDAAVLAANVVVVGTVVRVAGGPDIVPEAFLKGTVTRQAVHLPAQPPDPAACAPAELPEGARVLAFLAVADGAVAWPGSGAVFILRDGQAVRADGQAALTERELVDRIRALTGQLAAPPADDEPGAGIDWTGTIVPVGGLLLGVFAIGLVLMRVWHRIDPS</sequence>
<accession>A0ABX6C826</accession>
<evidence type="ECO:0000256" key="2">
    <source>
        <dbReference type="SAM" id="SignalP"/>
    </source>
</evidence>
<keyword evidence="1" id="KW-0472">Membrane</keyword>
<feature type="transmembrane region" description="Helical" evidence="1">
    <location>
        <begin position="170"/>
        <end position="191"/>
    </location>
</feature>
<evidence type="ECO:0000313" key="4">
    <source>
        <dbReference type="Proteomes" id="UP000326331"/>
    </source>
</evidence>
<organism evidence="3 4">
    <name type="scientific">Tepidiforma bonchosmolovskayae</name>
    <dbReference type="NCBI Taxonomy" id="2601677"/>
    <lineage>
        <taxon>Bacteria</taxon>
        <taxon>Bacillati</taxon>
        <taxon>Chloroflexota</taxon>
        <taxon>Tepidiformia</taxon>
        <taxon>Tepidiformales</taxon>
        <taxon>Tepidiformaceae</taxon>
        <taxon>Tepidiforma</taxon>
    </lineage>
</organism>
<keyword evidence="1" id="KW-1133">Transmembrane helix</keyword>
<evidence type="ECO:0000256" key="1">
    <source>
        <dbReference type="SAM" id="Phobius"/>
    </source>
</evidence>
<protein>
    <recommendedName>
        <fullName evidence="5">Soluble ligand binding domain-containing protein</fullName>
    </recommendedName>
</protein>
<dbReference type="EMBL" id="CP042829">
    <property type="protein sequence ID" value="QFG04099.1"/>
    <property type="molecule type" value="Genomic_DNA"/>
</dbReference>
<name>A0ABX6C826_9CHLR</name>
<feature type="chain" id="PRO_5045619258" description="Soluble ligand binding domain-containing protein" evidence="2">
    <location>
        <begin position="26"/>
        <end position="197"/>
    </location>
</feature>
<dbReference type="Proteomes" id="UP000326331">
    <property type="component" value="Chromosome"/>
</dbReference>
<feature type="signal peptide" evidence="2">
    <location>
        <begin position="1"/>
        <end position="25"/>
    </location>
</feature>
<evidence type="ECO:0000313" key="3">
    <source>
        <dbReference type="EMBL" id="QFG04099.1"/>
    </source>
</evidence>
<evidence type="ECO:0008006" key="5">
    <source>
        <dbReference type="Google" id="ProtNLM"/>
    </source>
</evidence>
<keyword evidence="1" id="KW-0812">Transmembrane</keyword>